<dbReference type="PANTHER" id="PTHR30158">
    <property type="entry name" value="ACRA/E-RELATED COMPONENT OF DRUG EFFLUX TRANSPORTER"/>
    <property type="match status" value="1"/>
</dbReference>
<reference evidence="6 7" key="1">
    <citation type="submission" date="2019-07" db="EMBL/GenBank/DDBJ databases">
        <title>Ln-dependent methylotrophs.</title>
        <authorList>
            <person name="Tani A."/>
        </authorList>
    </citation>
    <scope>NUCLEOTIDE SEQUENCE [LARGE SCALE GENOMIC DNA]</scope>
    <source>
        <strain evidence="6 7">SM12</strain>
    </source>
</reference>
<comment type="similarity">
    <text evidence="1">Belongs to the membrane fusion protein (MFP) (TC 8.A.1) family.</text>
</comment>
<protein>
    <submittedName>
        <fullName evidence="6">Efflux RND transporter periplasmic adaptor subunit</fullName>
    </submittedName>
</protein>
<evidence type="ECO:0000256" key="2">
    <source>
        <dbReference type="SAM" id="MobiDB-lite"/>
    </source>
</evidence>
<dbReference type="GO" id="GO:0005886">
    <property type="term" value="C:plasma membrane"/>
    <property type="evidence" value="ECO:0007669"/>
    <property type="project" value="TreeGrafter"/>
</dbReference>
<evidence type="ECO:0000259" key="4">
    <source>
        <dbReference type="Pfam" id="PF25944"/>
    </source>
</evidence>
<dbReference type="EMBL" id="VJMG01000005">
    <property type="protein sequence ID" value="TRL42458.1"/>
    <property type="molecule type" value="Genomic_DNA"/>
</dbReference>
<feature type="region of interest" description="Disordered" evidence="2">
    <location>
        <begin position="366"/>
        <end position="396"/>
    </location>
</feature>
<feature type="domain" description="Multidrug resistance protein MdtA-like beta-barrel" evidence="4">
    <location>
        <begin position="215"/>
        <end position="294"/>
    </location>
</feature>
<dbReference type="Pfam" id="PF25917">
    <property type="entry name" value="BSH_RND"/>
    <property type="match status" value="1"/>
</dbReference>
<dbReference type="AlphaFoldDB" id="A0A549THF6"/>
<dbReference type="GO" id="GO:0030313">
    <property type="term" value="C:cell envelope"/>
    <property type="evidence" value="ECO:0007669"/>
    <property type="project" value="UniProtKB-SubCell"/>
</dbReference>
<dbReference type="InterPro" id="IPR058625">
    <property type="entry name" value="MdtA-like_BSH"/>
</dbReference>
<feature type="compositionally biased region" description="Polar residues" evidence="2">
    <location>
        <begin position="378"/>
        <end position="388"/>
    </location>
</feature>
<feature type="domain" description="YknX-like C-terminal permuted SH3-like" evidence="5">
    <location>
        <begin position="303"/>
        <end position="370"/>
    </location>
</feature>
<dbReference type="NCBIfam" id="TIGR01730">
    <property type="entry name" value="RND_mfp"/>
    <property type="match status" value="1"/>
</dbReference>
<feature type="domain" description="Multidrug resistance protein MdtA-like barrel-sandwich hybrid" evidence="3">
    <location>
        <begin position="67"/>
        <end position="208"/>
    </location>
</feature>
<name>A0A549THF6_9HYPH</name>
<dbReference type="GO" id="GO:0046677">
    <property type="term" value="P:response to antibiotic"/>
    <property type="evidence" value="ECO:0007669"/>
    <property type="project" value="TreeGrafter"/>
</dbReference>
<evidence type="ECO:0000313" key="7">
    <source>
        <dbReference type="Proteomes" id="UP000316801"/>
    </source>
</evidence>
<dbReference type="Proteomes" id="UP000316801">
    <property type="component" value="Unassembled WGS sequence"/>
</dbReference>
<dbReference type="RefSeq" id="WP_142880654.1">
    <property type="nucleotide sequence ID" value="NZ_VJMG01000005.1"/>
</dbReference>
<dbReference type="Pfam" id="PF25944">
    <property type="entry name" value="Beta-barrel_RND"/>
    <property type="match status" value="1"/>
</dbReference>
<dbReference type="GO" id="GO:0022857">
    <property type="term" value="F:transmembrane transporter activity"/>
    <property type="evidence" value="ECO:0007669"/>
    <property type="project" value="InterPro"/>
</dbReference>
<dbReference type="Gene3D" id="2.40.30.170">
    <property type="match status" value="1"/>
</dbReference>
<evidence type="ECO:0000259" key="5">
    <source>
        <dbReference type="Pfam" id="PF25989"/>
    </source>
</evidence>
<evidence type="ECO:0000256" key="1">
    <source>
        <dbReference type="ARBA" id="ARBA00009477"/>
    </source>
</evidence>
<gene>
    <name evidence="6" type="ORF">FNA46_01925</name>
</gene>
<proteinExistence type="inferred from homology"/>
<dbReference type="InterPro" id="IPR058626">
    <property type="entry name" value="MdtA-like_b-barrel"/>
</dbReference>
<dbReference type="Gene3D" id="1.10.287.470">
    <property type="entry name" value="Helix hairpin bin"/>
    <property type="match status" value="1"/>
</dbReference>
<accession>A0A549THF6</accession>
<dbReference type="InterPro" id="IPR058637">
    <property type="entry name" value="YknX-like_C"/>
</dbReference>
<comment type="caution">
    <text evidence="6">The sequence shown here is derived from an EMBL/GenBank/DDBJ whole genome shotgun (WGS) entry which is preliminary data.</text>
</comment>
<evidence type="ECO:0000313" key="6">
    <source>
        <dbReference type="EMBL" id="TRL42458.1"/>
    </source>
</evidence>
<dbReference type="Gene3D" id="2.40.420.20">
    <property type="match status" value="1"/>
</dbReference>
<sequence>MSSSRLFLLALFGTAVTAAVLLVRFDGSADEAASSARLQPVQVVVQTLVPETVILSDELTGRVAAERRVEIRPQVGGVITQRLVREGMAVTRGQVLFEIDTAILKAELATAEAGLQRAVSAEAHASRAAERAAALLSGNATSLEKSESARNDLLTARANLAEAKAVVERRRLDLAFATIRAPISGYVGATLADEGALANPQSDRPLAVLQAVDRVYVDLRLPAGQLEALAEADATGLGPVTIAVGKEGARPLKAGTLRFADVVVDPGTGSAPVRVAVDNPDLSLLPGMYVRARVPRARLEKALLVPADAVLRAGTRPEIVVVASDGQASRRSVTLGETVGERVIVTDGLAAGERVVIRGQDRVQDGIPVTPLDADATTAPQPASSRDATSAGAVQP</sequence>
<dbReference type="InterPro" id="IPR006143">
    <property type="entry name" value="RND_pump_MFP"/>
</dbReference>
<dbReference type="Pfam" id="PF25989">
    <property type="entry name" value="YknX_C"/>
    <property type="match status" value="1"/>
</dbReference>
<dbReference type="SUPFAM" id="SSF111369">
    <property type="entry name" value="HlyD-like secretion proteins"/>
    <property type="match status" value="1"/>
</dbReference>
<evidence type="ECO:0000259" key="3">
    <source>
        <dbReference type="Pfam" id="PF25917"/>
    </source>
</evidence>
<organism evidence="6 7">
    <name type="scientific">Rhizobium straminoryzae</name>
    <dbReference type="NCBI Taxonomy" id="1387186"/>
    <lineage>
        <taxon>Bacteria</taxon>
        <taxon>Pseudomonadati</taxon>
        <taxon>Pseudomonadota</taxon>
        <taxon>Alphaproteobacteria</taxon>
        <taxon>Hyphomicrobiales</taxon>
        <taxon>Rhizobiaceae</taxon>
        <taxon>Rhizobium/Agrobacterium group</taxon>
        <taxon>Rhizobium</taxon>
    </lineage>
</organism>
<dbReference type="Gene3D" id="2.40.50.100">
    <property type="match status" value="1"/>
</dbReference>
<keyword evidence="7" id="KW-1185">Reference proteome</keyword>